<gene>
    <name evidence="1" type="ORF">AA15669_0205</name>
</gene>
<evidence type="ECO:0000313" key="2">
    <source>
        <dbReference type="Proteomes" id="UP001062901"/>
    </source>
</evidence>
<keyword evidence="2" id="KW-1185">Reference proteome</keyword>
<name>A0ABQ0NW91_9PROT</name>
<dbReference type="EMBL" id="BAQD01000001">
    <property type="protein sequence ID" value="GBQ04899.1"/>
    <property type="molecule type" value="Genomic_DNA"/>
</dbReference>
<comment type="caution">
    <text evidence="1">The sequence shown here is derived from an EMBL/GenBank/DDBJ whole genome shotgun (WGS) entry which is preliminary data.</text>
</comment>
<proteinExistence type="predicted"/>
<evidence type="ECO:0000313" key="1">
    <source>
        <dbReference type="EMBL" id="GBQ04899.1"/>
    </source>
</evidence>
<accession>A0ABQ0NW91</accession>
<organism evidence="1 2">
    <name type="scientific">Saccharibacter floricola DSM 15669</name>
    <dbReference type="NCBI Taxonomy" id="1123227"/>
    <lineage>
        <taxon>Bacteria</taxon>
        <taxon>Pseudomonadati</taxon>
        <taxon>Pseudomonadota</taxon>
        <taxon>Alphaproteobacteria</taxon>
        <taxon>Acetobacterales</taxon>
        <taxon>Acetobacteraceae</taxon>
        <taxon>Saccharibacter</taxon>
    </lineage>
</organism>
<sequence length="43" mass="4759">MWKPEVQNAQLAVLVLAEVLYHGYVNGTSKEGVFLIENNILAS</sequence>
<reference evidence="1" key="1">
    <citation type="submission" date="2013-04" db="EMBL/GenBank/DDBJ databases">
        <title>The genome sequencing project of 58 acetic acid bacteria.</title>
        <authorList>
            <person name="Okamoto-Kainuma A."/>
            <person name="Ishikawa M."/>
            <person name="Umino S."/>
            <person name="Koizumi Y."/>
            <person name="Shiwa Y."/>
            <person name="Yoshikawa H."/>
            <person name="Matsutani M."/>
            <person name="Matsushita K."/>
        </authorList>
    </citation>
    <scope>NUCLEOTIDE SEQUENCE</scope>
    <source>
        <strain evidence="1">DSM 15669</strain>
    </source>
</reference>
<protein>
    <submittedName>
        <fullName evidence="1">Uncharacterized protein</fullName>
    </submittedName>
</protein>
<dbReference type="Proteomes" id="UP001062901">
    <property type="component" value="Unassembled WGS sequence"/>
</dbReference>